<dbReference type="InterPro" id="IPR046920">
    <property type="entry name" value="ABC-3C_CTD1"/>
</dbReference>
<proteinExistence type="predicted"/>
<dbReference type="Proteomes" id="UP000429730">
    <property type="component" value="Unassembled WGS sequence"/>
</dbReference>
<dbReference type="AlphaFoldDB" id="A0AAP6V7U3"/>
<protein>
    <recommendedName>
        <fullName evidence="1">ABC-three component systems C-terminal domain-containing protein</fullName>
    </recommendedName>
</protein>
<comment type="caution">
    <text evidence="2">The sequence shown here is derived from an EMBL/GenBank/DDBJ whole genome shotgun (WGS) entry which is preliminary data.</text>
</comment>
<sequence length="467" mass="55263">MLEKTDVTMYSTDASFSWNGYNYQGKVGLLVALKKIEEIRISEEDLADYSLELEWLEDFSIKKNNDYITIHQVKTYNSSAISKYKEAIWTLLAKILEFNNIEKAYLHSTNCLNIPEDFLEKQSIKIPSNPAKNPLIKSPYECYRLVIESNKYDQLCEKLDLYDYGDKESEKRFCSFDEIETKIKKMIKSITGIAASDERINRTYLCLLNLVDTNIKERHKAIQKGEKKGKVNINFIDIKAIIDKNHELPSREYTIYYMKDEFQRIASQYIVEVLEKEFNMQYLSQENFDLFKQTVEEIYDLDDSEFYEFCLKISPDNEVTAEDDDNALKFLNSCLPKQGLENCFFEILKQIRMKVESKKWVFNKRLSDHKNVVYLPSTILDDNSQFRNEMVIRRIYNNENPDLLREVEKIITKNITINSIYDSRIYRDIPDPDDENQENLDDEYHDRITIMKKIGLIKLEEAKEELE</sequence>
<accession>A0AAP6V7U3</accession>
<dbReference type="RefSeq" id="WP_002385302.1">
    <property type="nucleotide sequence ID" value="NZ_AP026714.1"/>
</dbReference>
<evidence type="ECO:0000313" key="2">
    <source>
        <dbReference type="EMBL" id="MXS54272.1"/>
    </source>
</evidence>
<evidence type="ECO:0000313" key="3">
    <source>
        <dbReference type="Proteomes" id="UP000429730"/>
    </source>
</evidence>
<dbReference type="Pfam" id="PF20276">
    <property type="entry name" value="CTD1"/>
    <property type="match status" value="1"/>
</dbReference>
<reference evidence="2 3" key="1">
    <citation type="submission" date="2019-04" db="EMBL/GenBank/DDBJ databases">
        <title>Step-wise assembly of the neonatal virome modulated by breast feeding.</title>
        <authorList>
            <person name="Liang G."/>
            <person name="Bushman F."/>
        </authorList>
    </citation>
    <scope>NUCLEOTIDE SEQUENCE [LARGE SCALE GENOMIC DNA]</scope>
    <source>
        <strain evidence="2 3">E3754</strain>
    </source>
</reference>
<feature type="domain" description="ABC-three component systems C-terminal" evidence="1">
    <location>
        <begin position="160"/>
        <end position="415"/>
    </location>
</feature>
<dbReference type="EMBL" id="WVTJ01000108">
    <property type="protein sequence ID" value="MXS54272.1"/>
    <property type="molecule type" value="Genomic_DNA"/>
</dbReference>
<gene>
    <name evidence="2" type="ORF">GTI81_16510</name>
</gene>
<name>A0AAP6V7U3_ENTFL</name>
<evidence type="ECO:0000259" key="1">
    <source>
        <dbReference type="Pfam" id="PF20276"/>
    </source>
</evidence>
<organism evidence="2 3">
    <name type="scientific">Enterococcus faecalis</name>
    <name type="common">Streptococcus faecalis</name>
    <dbReference type="NCBI Taxonomy" id="1351"/>
    <lineage>
        <taxon>Bacteria</taxon>
        <taxon>Bacillati</taxon>
        <taxon>Bacillota</taxon>
        <taxon>Bacilli</taxon>
        <taxon>Lactobacillales</taxon>
        <taxon>Enterococcaceae</taxon>
        <taxon>Enterococcus</taxon>
    </lineage>
</organism>